<comment type="caution">
    <text evidence="2">The sequence shown here is derived from an EMBL/GenBank/DDBJ whole genome shotgun (WGS) entry which is preliminary data.</text>
</comment>
<dbReference type="EMBL" id="JAOTPL010000019">
    <property type="protein sequence ID" value="MCU7695176.1"/>
    <property type="molecule type" value="Genomic_DNA"/>
</dbReference>
<organism evidence="2 3">
    <name type="scientific">Haoranjiania flava</name>
    <dbReference type="NCBI Taxonomy" id="1856322"/>
    <lineage>
        <taxon>Bacteria</taxon>
        <taxon>Pseudomonadati</taxon>
        <taxon>Bacteroidota</taxon>
        <taxon>Chitinophagia</taxon>
        <taxon>Chitinophagales</taxon>
        <taxon>Chitinophagaceae</taxon>
        <taxon>Haoranjiania</taxon>
    </lineage>
</organism>
<dbReference type="PANTHER" id="PTHR36966:SF1">
    <property type="entry name" value="REP-ASSOCIATED TYROSINE TRANSPOSASE"/>
    <property type="match status" value="1"/>
</dbReference>
<gene>
    <name evidence="2" type="ORF">OD355_11665</name>
</gene>
<dbReference type="SMART" id="SM01321">
    <property type="entry name" value="Y1_Tnp"/>
    <property type="match status" value="1"/>
</dbReference>
<dbReference type="NCBIfam" id="NF047646">
    <property type="entry name" value="REP_Tyr_transpos"/>
    <property type="match status" value="1"/>
</dbReference>
<dbReference type="RefSeq" id="WP_263038663.1">
    <property type="nucleotide sequence ID" value="NZ_JAOTPL010000019.1"/>
</dbReference>
<evidence type="ECO:0000259" key="1">
    <source>
        <dbReference type="SMART" id="SM01321"/>
    </source>
</evidence>
<dbReference type="SUPFAM" id="SSF143422">
    <property type="entry name" value="Transposase IS200-like"/>
    <property type="match status" value="1"/>
</dbReference>
<sequence length="182" mass="22234">MSTKYKFGDNDKLYFITYAIVYWIDLFIRKEYKDIIIESWKYCQAQKGLEIYGWVIMPSHIHMIIASNKNKLTDIVRDMKSYTSTQLKTAIKDNPYESRKEWMIWMMKRAGMKNTNNHQWQLWQQHNHPLEILDNEMFYQKLYYIHQNPVKEGFVEHAEDYYYSSARDFHNRKGLVDLCYIQ</sequence>
<evidence type="ECO:0000313" key="3">
    <source>
        <dbReference type="Proteomes" id="UP001209317"/>
    </source>
</evidence>
<dbReference type="GO" id="GO:0006313">
    <property type="term" value="P:DNA transposition"/>
    <property type="evidence" value="ECO:0007669"/>
    <property type="project" value="InterPro"/>
</dbReference>
<keyword evidence="3" id="KW-1185">Reference proteome</keyword>
<dbReference type="GO" id="GO:0004803">
    <property type="term" value="F:transposase activity"/>
    <property type="evidence" value="ECO:0007669"/>
    <property type="project" value="InterPro"/>
</dbReference>
<name>A0AAE3IRQ0_9BACT</name>
<protein>
    <submittedName>
        <fullName evidence="2">Transposase</fullName>
    </submittedName>
</protein>
<evidence type="ECO:0000313" key="2">
    <source>
        <dbReference type="EMBL" id="MCU7695176.1"/>
    </source>
</evidence>
<dbReference type="Proteomes" id="UP001209317">
    <property type="component" value="Unassembled WGS sequence"/>
</dbReference>
<dbReference type="Gene3D" id="3.30.70.1290">
    <property type="entry name" value="Transposase IS200-like"/>
    <property type="match status" value="1"/>
</dbReference>
<dbReference type="InterPro" id="IPR002686">
    <property type="entry name" value="Transposase_17"/>
</dbReference>
<reference evidence="2" key="1">
    <citation type="submission" date="2022-10" db="EMBL/GenBank/DDBJ databases">
        <authorList>
            <person name="Kim H.S."/>
            <person name="Kim J.-S."/>
            <person name="Suh M.K."/>
            <person name="Eom M.K."/>
            <person name="Lee J.-S."/>
        </authorList>
    </citation>
    <scope>NUCLEOTIDE SEQUENCE</scope>
    <source>
        <strain evidence="2">LIP-5</strain>
    </source>
</reference>
<accession>A0AAE3IRQ0</accession>
<proteinExistence type="predicted"/>
<dbReference type="InterPro" id="IPR052715">
    <property type="entry name" value="RAYT_transposase"/>
</dbReference>
<dbReference type="PANTHER" id="PTHR36966">
    <property type="entry name" value="REP-ASSOCIATED TYROSINE TRANSPOSASE"/>
    <property type="match status" value="1"/>
</dbReference>
<feature type="domain" description="Transposase IS200-like" evidence="1">
    <location>
        <begin position="13"/>
        <end position="148"/>
    </location>
</feature>
<dbReference type="AlphaFoldDB" id="A0AAE3IRQ0"/>
<dbReference type="InterPro" id="IPR036515">
    <property type="entry name" value="Transposase_17_sf"/>
</dbReference>
<dbReference type="GO" id="GO:0043565">
    <property type="term" value="F:sequence-specific DNA binding"/>
    <property type="evidence" value="ECO:0007669"/>
    <property type="project" value="TreeGrafter"/>
</dbReference>
<dbReference type="Pfam" id="PF01797">
    <property type="entry name" value="Y1_Tnp"/>
    <property type="match status" value="1"/>
</dbReference>